<proteinExistence type="predicted"/>
<feature type="compositionally biased region" description="Polar residues" evidence="1">
    <location>
        <begin position="130"/>
        <end position="148"/>
    </location>
</feature>
<dbReference type="InterPro" id="IPR006073">
    <property type="entry name" value="GTP-bd"/>
</dbReference>
<keyword evidence="4" id="KW-1185">Reference proteome</keyword>
<sequence>MEYTSTNFGPSPPYSLFEEPQSSSSSFSPLTQPSAYVGDTTDAPSDFNSSEWRTSSYQATTPRSSNIMSEFNSSPPPLPIRSSYDGRSSRENSTSTRRNRPGSYVPPLDLSSPQSPTSPRSRPQVPRKPSTLQRNTTGTQQQAADINAQRSSIGFNKSDIVIAVMGVTGAGKSTFINLLVEESLKIGHGLQSCTSEVGVYDFNYGGSRVFLVDTPGFDDTNRSDSEILKDVAFWLAAAYSNKAKLAGIIYLHRISDVRMQGSALRNLRMFKQLCGQNNLDSVVLVTTHWTNAEGARIPEAVGSERIKELVQTDGFWGGMVERGSKVLRHDGSRESALDIVASLVNRSVRVVLDIQKQLIDQQMNLDDTDAAQALQEELIKERRAFQERLYELKEDMEFAMQENDQKWLSQIERDQQKFEEKIRKTYQETEALKTNLKKIAEEKDAQHKALLKQMAEQQQQYEQQMRDTVNKMENLQAESRRREEANERQRQEYAIRAERERREHAETLQKTERRLQAEKDEAIRRQIQVEREAAERRHQQQLEAEEAREREREARWERQRQEDREWYAHLQEEQRQIAARERELERRATKKSGCVIS</sequence>
<reference evidence="3 4" key="1">
    <citation type="submission" date="2019-10" db="EMBL/GenBank/DDBJ databases">
        <authorList>
            <person name="Palmer J.M."/>
        </authorList>
    </citation>
    <scope>NUCLEOTIDE SEQUENCE [LARGE SCALE GENOMIC DNA]</scope>
    <source>
        <strain evidence="3 4">TWF694</strain>
    </source>
</reference>
<feature type="domain" description="G" evidence="2">
    <location>
        <begin position="162"/>
        <end position="227"/>
    </location>
</feature>
<dbReference type="PANTHER" id="PTHR13161:SF15">
    <property type="entry name" value="SPLICING FACTOR, SUPPRESSOR OF WHITE-APRICOT HOMOLOG"/>
    <property type="match status" value="1"/>
</dbReference>
<evidence type="ECO:0000259" key="2">
    <source>
        <dbReference type="Pfam" id="PF01926"/>
    </source>
</evidence>
<dbReference type="PANTHER" id="PTHR13161">
    <property type="entry name" value="SPLICING FACTOR SUPPRESSOR OF WHITE APRICOT"/>
    <property type="match status" value="1"/>
</dbReference>
<feature type="compositionally biased region" description="Low complexity" evidence="1">
    <location>
        <begin position="15"/>
        <end position="34"/>
    </location>
</feature>
<comment type="caution">
    <text evidence="3">The sequence shown here is derived from an EMBL/GenBank/DDBJ whole genome shotgun (WGS) entry which is preliminary data.</text>
</comment>
<feature type="region of interest" description="Disordered" evidence="1">
    <location>
        <begin position="532"/>
        <end position="554"/>
    </location>
</feature>
<accession>A0AAV9XLY6</accession>
<protein>
    <recommendedName>
        <fullName evidence="2">G domain-containing protein</fullName>
    </recommendedName>
</protein>
<dbReference type="InterPro" id="IPR040397">
    <property type="entry name" value="SWAP"/>
</dbReference>
<dbReference type="Pfam" id="PF01926">
    <property type="entry name" value="MMR_HSR1"/>
    <property type="match status" value="1"/>
</dbReference>
<dbReference type="AlphaFoldDB" id="A0AAV9XLY6"/>
<feature type="region of interest" description="Disordered" evidence="1">
    <location>
        <begin position="477"/>
        <end position="519"/>
    </location>
</feature>
<dbReference type="SUPFAM" id="SSF52540">
    <property type="entry name" value="P-loop containing nucleoside triphosphate hydrolases"/>
    <property type="match status" value="1"/>
</dbReference>
<dbReference type="Gene3D" id="3.40.50.300">
    <property type="entry name" value="P-loop containing nucleotide triphosphate hydrolases"/>
    <property type="match status" value="1"/>
</dbReference>
<evidence type="ECO:0000313" key="3">
    <source>
        <dbReference type="EMBL" id="KAK6542556.1"/>
    </source>
</evidence>
<evidence type="ECO:0000256" key="1">
    <source>
        <dbReference type="SAM" id="MobiDB-lite"/>
    </source>
</evidence>
<feature type="compositionally biased region" description="Low complexity" evidence="1">
    <location>
        <begin position="111"/>
        <end position="124"/>
    </location>
</feature>
<feature type="region of interest" description="Disordered" evidence="1">
    <location>
        <begin position="1"/>
        <end position="148"/>
    </location>
</feature>
<feature type="compositionally biased region" description="Basic and acidic residues" evidence="1">
    <location>
        <begin position="478"/>
        <end position="519"/>
    </location>
</feature>
<dbReference type="EMBL" id="JAVHJO010000002">
    <property type="protein sequence ID" value="KAK6542556.1"/>
    <property type="molecule type" value="Genomic_DNA"/>
</dbReference>
<dbReference type="Proteomes" id="UP001365542">
    <property type="component" value="Unassembled WGS sequence"/>
</dbReference>
<gene>
    <name evidence="3" type="ORF">TWF694_006504</name>
</gene>
<evidence type="ECO:0000313" key="4">
    <source>
        <dbReference type="Proteomes" id="UP001365542"/>
    </source>
</evidence>
<name>A0AAV9XLY6_9PEZI</name>
<feature type="compositionally biased region" description="Polar residues" evidence="1">
    <location>
        <begin position="42"/>
        <end position="73"/>
    </location>
</feature>
<dbReference type="InterPro" id="IPR027417">
    <property type="entry name" value="P-loop_NTPase"/>
</dbReference>
<organism evidence="3 4">
    <name type="scientific">Orbilia ellipsospora</name>
    <dbReference type="NCBI Taxonomy" id="2528407"/>
    <lineage>
        <taxon>Eukaryota</taxon>
        <taxon>Fungi</taxon>
        <taxon>Dikarya</taxon>
        <taxon>Ascomycota</taxon>
        <taxon>Pezizomycotina</taxon>
        <taxon>Orbiliomycetes</taxon>
        <taxon>Orbiliales</taxon>
        <taxon>Orbiliaceae</taxon>
        <taxon>Orbilia</taxon>
    </lineage>
</organism>
<dbReference type="GO" id="GO:0005525">
    <property type="term" value="F:GTP binding"/>
    <property type="evidence" value="ECO:0007669"/>
    <property type="project" value="InterPro"/>
</dbReference>
<dbReference type="GO" id="GO:0000395">
    <property type="term" value="P:mRNA 5'-splice site recognition"/>
    <property type="evidence" value="ECO:0007669"/>
    <property type="project" value="TreeGrafter"/>
</dbReference>